<keyword evidence="3" id="KW-1185">Reference proteome</keyword>
<evidence type="ECO:0000313" key="2">
    <source>
        <dbReference type="EMBL" id="GJT87100.1"/>
    </source>
</evidence>
<comment type="caution">
    <text evidence="2">The sequence shown here is derived from an EMBL/GenBank/DDBJ whole genome shotgun (WGS) entry which is preliminary data.</text>
</comment>
<evidence type="ECO:0000256" key="1">
    <source>
        <dbReference type="SAM" id="MobiDB-lite"/>
    </source>
</evidence>
<dbReference type="EMBL" id="BQNB010019607">
    <property type="protein sequence ID" value="GJT87100.1"/>
    <property type="molecule type" value="Genomic_DNA"/>
</dbReference>
<sequence length="304" mass="34367">MNEIDQEEGISWFQEDAETQGRFGHDTEINTASTSITTASINITTAEPVITASAPVATAGVSVSTVEPSTPLTTTTFIEDEDLTIAETFMKIRSVKTKEKSKEKGVSSETATRLTRGVIMKEASETATILIRLQAKLDEEVRLKREREEEASNATLIKEWDSIKARIDADAQLAKRLQAKEREQMSVEERARLLMEFIAARKKFFAAKRAEEQRNKPPTKAEQRKKMCIYMKHMAGYKDKNFKGKSFDAIKQMFDKAYKQVNDFVPMDTKSSRNKAVSKKRVGERPSNESSKRHKIEDDAEQAT</sequence>
<accession>A0ABQ5HH72</accession>
<proteinExistence type="predicted"/>
<reference evidence="2" key="1">
    <citation type="journal article" date="2022" name="Int. J. Mol. Sci.">
        <title>Draft Genome of Tanacetum Coccineum: Genomic Comparison of Closely Related Tanacetum-Family Plants.</title>
        <authorList>
            <person name="Yamashiro T."/>
            <person name="Shiraishi A."/>
            <person name="Nakayama K."/>
            <person name="Satake H."/>
        </authorList>
    </citation>
    <scope>NUCLEOTIDE SEQUENCE</scope>
</reference>
<dbReference type="Proteomes" id="UP001151760">
    <property type="component" value="Unassembled WGS sequence"/>
</dbReference>
<evidence type="ECO:0000313" key="3">
    <source>
        <dbReference type="Proteomes" id="UP001151760"/>
    </source>
</evidence>
<feature type="compositionally biased region" description="Basic and acidic residues" evidence="1">
    <location>
        <begin position="281"/>
        <end position="297"/>
    </location>
</feature>
<organism evidence="2 3">
    <name type="scientific">Tanacetum coccineum</name>
    <dbReference type="NCBI Taxonomy" id="301880"/>
    <lineage>
        <taxon>Eukaryota</taxon>
        <taxon>Viridiplantae</taxon>
        <taxon>Streptophyta</taxon>
        <taxon>Embryophyta</taxon>
        <taxon>Tracheophyta</taxon>
        <taxon>Spermatophyta</taxon>
        <taxon>Magnoliopsida</taxon>
        <taxon>eudicotyledons</taxon>
        <taxon>Gunneridae</taxon>
        <taxon>Pentapetalae</taxon>
        <taxon>asterids</taxon>
        <taxon>campanulids</taxon>
        <taxon>Asterales</taxon>
        <taxon>Asteraceae</taxon>
        <taxon>Asteroideae</taxon>
        <taxon>Anthemideae</taxon>
        <taxon>Anthemidinae</taxon>
        <taxon>Tanacetum</taxon>
    </lineage>
</organism>
<reference evidence="2" key="2">
    <citation type="submission" date="2022-01" db="EMBL/GenBank/DDBJ databases">
        <authorList>
            <person name="Yamashiro T."/>
            <person name="Shiraishi A."/>
            <person name="Satake H."/>
            <person name="Nakayama K."/>
        </authorList>
    </citation>
    <scope>NUCLEOTIDE SEQUENCE</scope>
</reference>
<name>A0ABQ5HH72_9ASTR</name>
<protein>
    <submittedName>
        <fullName evidence="2">Uncharacterized protein</fullName>
    </submittedName>
</protein>
<feature type="region of interest" description="Disordered" evidence="1">
    <location>
        <begin position="264"/>
        <end position="304"/>
    </location>
</feature>
<gene>
    <name evidence="2" type="ORF">Tco_1068817</name>
</gene>